<organism evidence="1 2">
    <name type="scientific">Penicillium thymicola</name>
    <dbReference type="NCBI Taxonomy" id="293382"/>
    <lineage>
        <taxon>Eukaryota</taxon>
        <taxon>Fungi</taxon>
        <taxon>Dikarya</taxon>
        <taxon>Ascomycota</taxon>
        <taxon>Pezizomycotina</taxon>
        <taxon>Eurotiomycetes</taxon>
        <taxon>Eurotiomycetidae</taxon>
        <taxon>Eurotiales</taxon>
        <taxon>Aspergillaceae</taxon>
        <taxon>Penicillium</taxon>
    </lineage>
</organism>
<accession>A0AAI9X390</accession>
<dbReference type="AlphaFoldDB" id="A0AAI9X390"/>
<keyword evidence="2" id="KW-1185">Reference proteome</keyword>
<protein>
    <submittedName>
        <fullName evidence="1">Uncharacterized protein</fullName>
    </submittedName>
</protein>
<evidence type="ECO:0000313" key="2">
    <source>
        <dbReference type="Proteomes" id="UP001227192"/>
    </source>
</evidence>
<gene>
    <name evidence="1" type="ORF">VN97_g11587</name>
</gene>
<name>A0AAI9X390_PENTH</name>
<dbReference type="EMBL" id="LACB01000662">
    <property type="protein sequence ID" value="KAJ9481873.1"/>
    <property type="molecule type" value="Genomic_DNA"/>
</dbReference>
<reference evidence="1" key="1">
    <citation type="submission" date="2015-06" db="EMBL/GenBank/DDBJ databases">
        <authorList>
            <person name="Nguyen H."/>
        </authorList>
    </citation>
    <scope>NUCLEOTIDE SEQUENCE</scope>
    <source>
        <strain evidence="1">DAOM 180753</strain>
    </source>
</reference>
<evidence type="ECO:0000313" key="1">
    <source>
        <dbReference type="EMBL" id="KAJ9481873.1"/>
    </source>
</evidence>
<sequence>MLKLFFSAIQIPIYTHFSALKLLLPIKSEEKPDDLHVDVSGLKSQAFNLWPFCPFAGGNELGGKVVTNERVSYVSGGIFSRPYKSKFSLKLRAHYDNKSENKEVAPCRSNPEHPRGHNPKTIVACLLFWVGLVIDIRYHYYGRGAWERNPSETVSGVHLMQVPTYVDIEPALKLMVSPGQEALLYVEQSA</sequence>
<proteinExistence type="predicted"/>
<reference evidence="1" key="2">
    <citation type="journal article" date="2016" name="Fungal Biol.">
        <title>Ochratoxin A production by Penicillium thymicola.</title>
        <authorList>
            <person name="Nguyen H.D.T."/>
            <person name="McMullin D.R."/>
            <person name="Ponomareva E."/>
            <person name="Riley R."/>
            <person name="Pomraning K.R."/>
            <person name="Baker S.E."/>
            <person name="Seifert K.A."/>
        </authorList>
    </citation>
    <scope>NUCLEOTIDE SEQUENCE</scope>
    <source>
        <strain evidence="1">DAOM 180753</strain>
    </source>
</reference>
<dbReference type="Proteomes" id="UP001227192">
    <property type="component" value="Unassembled WGS sequence"/>
</dbReference>
<comment type="caution">
    <text evidence="1">The sequence shown here is derived from an EMBL/GenBank/DDBJ whole genome shotgun (WGS) entry which is preliminary data.</text>
</comment>